<sequence length="305" mass="33762">MLELRHFKLIAAVADTGSLVSASRQLHLTSSALSHQLRDAEERLGVQLFQRRQRRLLLTDAGEKLLTSARRVLNEVAQAEAVCRAHPKDDLLRLSTGCYTVYGWLPPLLGQWQGEYPRAELRIVLEATRQPLDALLSGGLDLALTTDVPPHAKLARTALFTDELMLVVPAGHALARRAHVTAEELASEHLLTYAAPREQLDIFTRVFWPANVEPQRVSPVPLTEALIELVRGGMGVTALPGWMLPAQGQGLHALRLTPRGIRRRWSAVTRVSRQRPASLTRFVQLLRERFASEGPKAPPLLLGTG</sequence>
<dbReference type="AlphaFoldDB" id="L7URC1"/>
<reference evidence="6 7" key="1">
    <citation type="journal article" date="2013" name="Genome Announc.">
        <title>Complete genome sequence of Myxococcus stipitatus strain DSM 14675, a fruiting myxobacterium.</title>
        <authorList>
            <person name="Huntley S."/>
            <person name="Kneip S."/>
            <person name="Treuner-Lange A."/>
            <person name="Sogaard-Andersen L."/>
        </authorList>
    </citation>
    <scope>NUCLEOTIDE SEQUENCE [LARGE SCALE GENOMIC DNA]</scope>
    <source>
        <strain evidence="7">DSM 14675 / JCM 12634 / Mx s8</strain>
    </source>
</reference>
<keyword evidence="4" id="KW-0804">Transcription</keyword>
<feature type="domain" description="HTH lysR-type" evidence="5">
    <location>
        <begin position="2"/>
        <end position="59"/>
    </location>
</feature>
<evidence type="ECO:0000259" key="5">
    <source>
        <dbReference type="PROSITE" id="PS50931"/>
    </source>
</evidence>
<accession>L7URC1</accession>
<comment type="similarity">
    <text evidence="1">Belongs to the LysR transcriptional regulatory family.</text>
</comment>
<dbReference type="SUPFAM" id="SSF53850">
    <property type="entry name" value="Periplasmic binding protein-like II"/>
    <property type="match status" value="1"/>
</dbReference>
<dbReference type="SUPFAM" id="SSF46785">
    <property type="entry name" value="Winged helix' DNA-binding domain"/>
    <property type="match status" value="1"/>
</dbReference>
<dbReference type="RefSeq" id="WP_015353407.1">
    <property type="nucleotide sequence ID" value="NC_020126.1"/>
</dbReference>
<dbReference type="InterPro" id="IPR036390">
    <property type="entry name" value="WH_DNA-bd_sf"/>
</dbReference>
<dbReference type="HOGENOM" id="CLU_039613_6_0_7"/>
<dbReference type="GO" id="GO:0003677">
    <property type="term" value="F:DNA binding"/>
    <property type="evidence" value="ECO:0007669"/>
    <property type="project" value="UniProtKB-KW"/>
</dbReference>
<dbReference type="PANTHER" id="PTHR30346:SF28">
    <property type="entry name" value="HTH-TYPE TRANSCRIPTIONAL REGULATOR CYNR"/>
    <property type="match status" value="1"/>
</dbReference>
<dbReference type="PATRIC" id="fig|1278073.3.peg.8021"/>
<dbReference type="Gene3D" id="1.10.10.10">
    <property type="entry name" value="Winged helix-like DNA-binding domain superfamily/Winged helix DNA-binding domain"/>
    <property type="match status" value="1"/>
</dbReference>
<name>L7URC1_MYXSD</name>
<protein>
    <submittedName>
        <fullName evidence="6">LysR family transcriptional regulator</fullName>
    </submittedName>
</protein>
<dbReference type="eggNOG" id="COG0583">
    <property type="taxonomic scope" value="Bacteria"/>
</dbReference>
<dbReference type="GO" id="GO:0032993">
    <property type="term" value="C:protein-DNA complex"/>
    <property type="evidence" value="ECO:0007669"/>
    <property type="project" value="TreeGrafter"/>
</dbReference>
<keyword evidence="2" id="KW-0805">Transcription regulation</keyword>
<gene>
    <name evidence="6" type="ordered locus">MYSTI_07882</name>
</gene>
<dbReference type="FunFam" id="1.10.10.10:FF:000001">
    <property type="entry name" value="LysR family transcriptional regulator"/>
    <property type="match status" value="1"/>
</dbReference>
<dbReference type="PROSITE" id="PS50931">
    <property type="entry name" value="HTH_LYSR"/>
    <property type="match status" value="1"/>
</dbReference>
<evidence type="ECO:0000256" key="2">
    <source>
        <dbReference type="ARBA" id="ARBA00023015"/>
    </source>
</evidence>
<evidence type="ECO:0000313" key="7">
    <source>
        <dbReference type="Proteomes" id="UP000011131"/>
    </source>
</evidence>
<dbReference type="InterPro" id="IPR000847">
    <property type="entry name" value="LysR_HTH_N"/>
</dbReference>
<dbReference type="STRING" id="1278073.MYSTI_07882"/>
<dbReference type="InterPro" id="IPR036388">
    <property type="entry name" value="WH-like_DNA-bd_sf"/>
</dbReference>
<keyword evidence="7" id="KW-1185">Reference proteome</keyword>
<dbReference type="InterPro" id="IPR005119">
    <property type="entry name" value="LysR_subst-bd"/>
</dbReference>
<evidence type="ECO:0000256" key="3">
    <source>
        <dbReference type="ARBA" id="ARBA00023125"/>
    </source>
</evidence>
<dbReference type="OrthoDB" id="5317428at2"/>
<dbReference type="KEGG" id="msd:MYSTI_07882"/>
<evidence type="ECO:0000256" key="4">
    <source>
        <dbReference type="ARBA" id="ARBA00023163"/>
    </source>
</evidence>
<dbReference type="EMBL" id="CP004025">
    <property type="protein sequence ID" value="AGC49154.1"/>
    <property type="molecule type" value="Genomic_DNA"/>
</dbReference>
<keyword evidence="3" id="KW-0238">DNA-binding</keyword>
<dbReference type="Pfam" id="PF00126">
    <property type="entry name" value="HTH_1"/>
    <property type="match status" value="1"/>
</dbReference>
<organism evidence="6 7">
    <name type="scientific">Myxococcus stipitatus (strain DSM 14675 / JCM 12634 / Mx s8)</name>
    <dbReference type="NCBI Taxonomy" id="1278073"/>
    <lineage>
        <taxon>Bacteria</taxon>
        <taxon>Pseudomonadati</taxon>
        <taxon>Myxococcota</taxon>
        <taxon>Myxococcia</taxon>
        <taxon>Myxococcales</taxon>
        <taxon>Cystobacterineae</taxon>
        <taxon>Myxococcaceae</taxon>
        <taxon>Myxococcus</taxon>
    </lineage>
</organism>
<dbReference type="PANTHER" id="PTHR30346">
    <property type="entry name" value="TRANSCRIPTIONAL DUAL REGULATOR HCAR-RELATED"/>
    <property type="match status" value="1"/>
</dbReference>
<evidence type="ECO:0000256" key="1">
    <source>
        <dbReference type="ARBA" id="ARBA00009437"/>
    </source>
</evidence>
<dbReference type="Gene3D" id="3.40.190.290">
    <property type="match status" value="1"/>
</dbReference>
<dbReference type="Pfam" id="PF03466">
    <property type="entry name" value="LysR_substrate"/>
    <property type="match status" value="1"/>
</dbReference>
<proteinExistence type="inferred from homology"/>
<evidence type="ECO:0000313" key="6">
    <source>
        <dbReference type="EMBL" id="AGC49154.1"/>
    </source>
</evidence>
<dbReference type="Proteomes" id="UP000011131">
    <property type="component" value="Chromosome"/>
</dbReference>
<dbReference type="GO" id="GO:0003700">
    <property type="term" value="F:DNA-binding transcription factor activity"/>
    <property type="evidence" value="ECO:0007669"/>
    <property type="project" value="InterPro"/>
</dbReference>